<dbReference type="SUPFAM" id="SSF47226">
    <property type="entry name" value="Histidine-containing phosphotransfer domain, HPT domain"/>
    <property type="match status" value="1"/>
</dbReference>
<name>A0A0F9PR66_9ZZZZ</name>
<organism evidence="1">
    <name type="scientific">marine sediment metagenome</name>
    <dbReference type="NCBI Taxonomy" id="412755"/>
    <lineage>
        <taxon>unclassified sequences</taxon>
        <taxon>metagenomes</taxon>
        <taxon>ecological metagenomes</taxon>
    </lineage>
</organism>
<sequence length="124" mass="13751">MIQQKLELPGIERIRIRFLQMLCDRQFAIAEHALAAWESDSVDVIHSNLISARTLFHQIAGTAGSLGFEKLGDEARNSEIAIDKHLESAQAQVASCPSELIFGMDDFLKISQALIEENSELINA</sequence>
<gene>
    <name evidence="1" type="ORF">LCGC14_0811180</name>
</gene>
<dbReference type="EMBL" id="LAZR01002233">
    <property type="protein sequence ID" value="KKN32699.1"/>
    <property type="molecule type" value="Genomic_DNA"/>
</dbReference>
<protein>
    <submittedName>
        <fullName evidence="1">Uncharacterized protein</fullName>
    </submittedName>
</protein>
<reference evidence="1" key="1">
    <citation type="journal article" date="2015" name="Nature">
        <title>Complex archaea that bridge the gap between prokaryotes and eukaryotes.</title>
        <authorList>
            <person name="Spang A."/>
            <person name="Saw J.H."/>
            <person name="Jorgensen S.L."/>
            <person name="Zaremba-Niedzwiedzka K."/>
            <person name="Martijn J."/>
            <person name="Lind A.E."/>
            <person name="van Eijk R."/>
            <person name="Schleper C."/>
            <person name="Guy L."/>
            <person name="Ettema T.J."/>
        </authorList>
    </citation>
    <scope>NUCLEOTIDE SEQUENCE</scope>
</reference>
<dbReference type="AlphaFoldDB" id="A0A0F9PR66"/>
<evidence type="ECO:0000313" key="1">
    <source>
        <dbReference type="EMBL" id="KKN32699.1"/>
    </source>
</evidence>
<dbReference type="InterPro" id="IPR036641">
    <property type="entry name" value="HPT_dom_sf"/>
</dbReference>
<accession>A0A0F9PR66</accession>
<comment type="caution">
    <text evidence="1">The sequence shown here is derived from an EMBL/GenBank/DDBJ whole genome shotgun (WGS) entry which is preliminary data.</text>
</comment>
<dbReference type="GO" id="GO:0000160">
    <property type="term" value="P:phosphorelay signal transduction system"/>
    <property type="evidence" value="ECO:0007669"/>
    <property type="project" value="InterPro"/>
</dbReference>
<proteinExistence type="predicted"/>